<organism evidence="1 2">
    <name type="scientific">Acinetobacter beijerinckii CIP 110307</name>
    <dbReference type="NCBI Taxonomy" id="1217648"/>
    <lineage>
        <taxon>Bacteria</taxon>
        <taxon>Pseudomonadati</taxon>
        <taxon>Pseudomonadota</taxon>
        <taxon>Gammaproteobacteria</taxon>
        <taxon>Moraxellales</taxon>
        <taxon>Moraxellaceae</taxon>
        <taxon>Acinetobacter</taxon>
    </lineage>
</organism>
<dbReference type="EMBL" id="APQL01000004">
    <property type="protein sequence ID" value="ENW07476.1"/>
    <property type="molecule type" value="Genomic_DNA"/>
</dbReference>
<evidence type="ECO:0000313" key="1">
    <source>
        <dbReference type="EMBL" id="ENW07476.1"/>
    </source>
</evidence>
<dbReference type="Gene3D" id="3.90.226.10">
    <property type="entry name" value="2-enoyl-CoA Hydratase, Chain A, domain 1"/>
    <property type="match status" value="1"/>
</dbReference>
<dbReference type="RefSeq" id="WP_005058491.1">
    <property type="nucleotide sequence ID" value="NZ_KB849764.1"/>
</dbReference>
<comment type="caution">
    <text evidence="1">The sequence shown here is derived from an EMBL/GenBank/DDBJ whole genome shotgun (WGS) entry which is preliminary data.</text>
</comment>
<dbReference type="HOGENOM" id="CLU_094954_0_0_6"/>
<keyword evidence="2" id="KW-1185">Reference proteome</keyword>
<dbReference type="SUPFAM" id="SSF52096">
    <property type="entry name" value="ClpP/crotonase"/>
    <property type="match status" value="1"/>
</dbReference>
<dbReference type="GO" id="GO:0005975">
    <property type="term" value="P:carbohydrate metabolic process"/>
    <property type="evidence" value="ECO:0007669"/>
    <property type="project" value="InterPro"/>
</dbReference>
<proteinExistence type="predicted"/>
<dbReference type="NCBIfam" id="TIGR03134">
    <property type="entry name" value="malonate_gamma"/>
    <property type="match status" value="1"/>
</dbReference>
<dbReference type="GeneID" id="29855770"/>
<dbReference type="PATRIC" id="fig|1217648.3.peg.656"/>
<dbReference type="AlphaFoldDB" id="N9FRD1"/>
<accession>N9FRD1</accession>
<name>N9FRD1_9GAMM</name>
<dbReference type="Proteomes" id="UP000017670">
    <property type="component" value="Unassembled WGS sequence"/>
</dbReference>
<dbReference type="InterPro" id="IPR009648">
    <property type="entry name" value="Malonate_gamma"/>
</dbReference>
<reference evidence="1 2" key="1">
    <citation type="submission" date="2013-02" db="EMBL/GenBank/DDBJ databases">
        <title>The Genome Sequence of Acinetobacter beijerinckii CIP 110307.</title>
        <authorList>
            <consortium name="The Broad Institute Genome Sequencing Platform"/>
            <consortium name="The Broad Institute Genome Sequencing Center for Infectious Disease"/>
            <person name="Cerqueira G."/>
            <person name="Feldgarden M."/>
            <person name="Courvalin P."/>
            <person name="Perichon B."/>
            <person name="Grillot-Courvalin C."/>
            <person name="Clermont D."/>
            <person name="Rocha E."/>
            <person name="Yoon E.-J."/>
            <person name="Nemec A."/>
            <person name="Walker B."/>
            <person name="Young S.K."/>
            <person name="Zeng Q."/>
            <person name="Gargeya S."/>
            <person name="Fitzgerald M."/>
            <person name="Haas B."/>
            <person name="Abouelleil A."/>
            <person name="Alvarado L."/>
            <person name="Arachchi H.M."/>
            <person name="Berlin A.M."/>
            <person name="Chapman S.B."/>
            <person name="Dewar J."/>
            <person name="Goldberg J."/>
            <person name="Griggs A."/>
            <person name="Gujja S."/>
            <person name="Hansen M."/>
            <person name="Howarth C."/>
            <person name="Imamovic A."/>
            <person name="Larimer J."/>
            <person name="McCowan C."/>
            <person name="Murphy C."/>
            <person name="Neiman D."/>
            <person name="Pearson M."/>
            <person name="Priest M."/>
            <person name="Roberts A."/>
            <person name="Saif S."/>
            <person name="Shea T."/>
            <person name="Sisk P."/>
            <person name="Sykes S."/>
            <person name="Wortman J."/>
            <person name="Nusbaum C."/>
            <person name="Birren B."/>
        </authorList>
    </citation>
    <scope>NUCLEOTIDE SEQUENCE [LARGE SCALE GENOMIC DNA]</scope>
    <source>
        <strain evidence="1 2">CIP 110307</strain>
    </source>
</reference>
<dbReference type="STRING" id="262668.GCA_000931715_00525"/>
<dbReference type="InterPro" id="IPR029045">
    <property type="entry name" value="ClpP/crotonase-like_dom_sf"/>
</dbReference>
<dbReference type="Pfam" id="PF06833">
    <property type="entry name" value="MdcE"/>
    <property type="match status" value="1"/>
</dbReference>
<sequence>MNMDVNAVRSSIRGKHWFNVLTQNFEAIDTGIASLHVANGQLDGMEISVLSIVADEHNLYPRARQGEVGLLEGWSLALAVNQIIQADRELEKKRGIVCIVDVPSQAYGRREEVFGIHQALAGAVDSYARARLAGHPLVSLLVGKSMSGAFLAHGYQANRILALNDQGVMVHAMGKESAARVTLRTVDELESLAANIPPMAYDIESYNSLGLLSNLLNVSNADEPTDEDIEYIQQALKNAFEDITLSGVNDLKHRLDAENRSMSKRVRELLREQWT</sequence>
<dbReference type="eggNOG" id="COG4799">
    <property type="taxonomic scope" value="Bacteria"/>
</dbReference>
<evidence type="ECO:0000313" key="2">
    <source>
        <dbReference type="Proteomes" id="UP000017670"/>
    </source>
</evidence>
<gene>
    <name evidence="1" type="ORF">F933_00670</name>
</gene>
<protein>
    <submittedName>
        <fullName evidence="1">Malonate decarboxylase, gamma subunit</fullName>
    </submittedName>
</protein>